<reference evidence="2" key="1">
    <citation type="submission" date="2014-05" db="EMBL/GenBank/DDBJ databases">
        <authorList>
            <person name="Chronopoulou M."/>
        </authorList>
    </citation>
    <scope>NUCLEOTIDE SEQUENCE</scope>
    <source>
        <tissue evidence="2">Whole organism</tissue>
    </source>
</reference>
<sequence length="492" mass="55759">MSSKTSTILCSSGIFIILLLLAGAFYYRAILSSPFPENAVYYAKDISLGIAFSDEEDTQAAISSIQRIKRGLKDFSWSFTPNIKPINVSVDSLSQDYNKASDEVKFFFGYQDEELSTLERVASKYSVFISPFAHFPHHPLHLIRNNLDAGLLAKVYKSYFEAYRRGTKTVIVCVLSPEDQLAIEFYGHLKALKTHNLEISLPVAFTQNSSFPSSDAWQIISDIGSKLAWAKRPYIFFLSDPSNVIPYLSEIVETHPEIAEHPWVLRTSLTPWPGLENLAEKVGLHTISYFALGDDEQNLERRAQCLDDGIEADKCHVYESLMRFHRSASIAIQDKTNLESAYSRDGFESPDSLSLQSGILAVKSGDDRIRDIIKMQDGVVTKVIVVRESYLHRNEVSRWARNVSKIDIYLEPGILLPYSHLMWENFKNFPDYLTIPQTREETEFGLHLILKIDSKTVCICVPSKLDHGKYICDLAENYPDSLYAIPKTTAYS</sequence>
<dbReference type="EMBL" id="HACA01015091">
    <property type="protein sequence ID" value="CDW32452.1"/>
    <property type="molecule type" value="Transcribed_RNA"/>
</dbReference>
<dbReference type="OrthoDB" id="10623927at2759"/>
<keyword evidence="1" id="KW-1133">Transmembrane helix</keyword>
<protein>
    <submittedName>
        <fullName evidence="2">Uncharacterized protein</fullName>
    </submittedName>
</protein>
<dbReference type="AlphaFoldDB" id="A0A0K2U3F7"/>
<evidence type="ECO:0000313" key="2">
    <source>
        <dbReference type="EMBL" id="CDW32452.1"/>
    </source>
</evidence>
<dbReference type="EMBL" id="HACA01015092">
    <property type="protein sequence ID" value="CDW32453.1"/>
    <property type="molecule type" value="Transcribed_RNA"/>
</dbReference>
<keyword evidence="1" id="KW-0472">Membrane</keyword>
<name>A0A0K2U3F7_LEPSM</name>
<evidence type="ECO:0000256" key="1">
    <source>
        <dbReference type="SAM" id="Phobius"/>
    </source>
</evidence>
<organism evidence="2">
    <name type="scientific">Lepeophtheirus salmonis</name>
    <name type="common">Salmon louse</name>
    <name type="synonym">Caligus salmonis</name>
    <dbReference type="NCBI Taxonomy" id="72036"/>
    <lineage>
        <taxon>Eukaryota</taxon>
        <taxon>Metazoa</taxon>
        <taxon>Ecdysozoa</taxon>
        <taxon>Arthropoda</taxon>
        <taxon>Crustacea</taxon>
        <taxon>Multicrustacea</taxon>
        <taxon>Hexanauplia</taxon>
        <taxon>Copepoda</taxon>
        <taxon>Siphonostomatoida</taxon>
        <taxon>Caligidae</taxon>
        <taxon>Lepeophtheirus</taxon>
    </lineage>
</organism>
<proteinExistence type="predicted"/>
<keyword evidence="1" id="KW-0812">Transmembrane</keyword>
<feature type="transmembrane region" description="Helical" evidence="1">
    <location>
        <begin position="7"/>
        <end position="27"/>
    </location>
</feature>
<accession>A0A0K2U3F7</accession>